<reference evidence="2" key="1">
    <citation type="submission" date="2016-11" db="UniProtKB">
        <authorList>
            <consortium name="WormBaseParasite"/>
        </authorList>
    </citation>
    <scope>IDENTIFICATION</scope>
    <source>
        <strain evidence="2">KR3021</strain>
    </source>
</reference>
<name>A0AC35U7S2_9BILA</name>
<organism evidence="1 2">
    <name type="scientific">Rhabditophanes sp. KR3021</name>
    <dbReference type="NCBI Taxonomy" id="114890"/>
    <lineage>
        <taxon>Eukaryota</taxon>
        <taxon>Metazoa</taxon>
        <taxon>Ecdysozoa</taxon>
        <taxon>Nematoda</taxon>
        <taxon>Chromadorea</taxon>
        <taxon>Rhabditida</taxon>
        <taxon>Tylenchina</taxon>
        <taxon>Panagrolaimomorpha</taxon>
        <taxon>Strongyloidoidea</taxon>
        <taxon>Alloionematidae</taxon>
        <taxon>Rhabditophanes</taxon>
    </lineage>
</organism>
<proteinExistence type="predicted"/>
<sequence length="89" mass="9889">MAQHQMKKKVSLPVGTKTKGNRINKKANAPKKGITVAPKKASAVADAKLQTLISRTVNHRNEEMIKTRADKEQGRSENKPKKTDKKKKA</sequence>
<dbReference type="WBParaSite" id="RSKR_0000879500.1">
    <property type="protein sequence ID" value="RSKR_0000879500.1"/>
    <property type="gene ID" value="RSKR_0000879500"/>
</dbReference>
<evidence type="ECO:0000313" key="2">
    <source>
        <dbReference type="WBParaSite" id="RSKR_0000879500.1"/>
    </source>
</evidence>
<accession>A0AC35U7S2</accession>
<protein>
    <submittedName>
        <fullName evidence="2">UPF0390 protein</fullName>
    </submittedName>
</protein>
<dbReference type="Proteomes" id="UP000095286">
    <property type="component" value="Unplaced"/>
</dbReference>
<evidence type="ECO:0000313" key="1">
    <source>
        <dbReference type="Proteomes" id="UP000095286"/>
    </source>
</evidence>